<organism evidence="1 2">
    <name type="scientific">Actinidia rufa</name>
    <dbReference type="NCBI Taxonomy" id="165716"/>
    <lineage>
        <taxon>Eukaryota</taxon>
        <taxon>Viridiplantae</taxon>
        <taxon>Streptophyta</taxon>
        <taxon>Embryophyta</taxon>
        <taxon>Tracheophyta</taxon>
        <taxon>Spermatophyta</taxon>
        <taxon>Magnoliopsida</taxon>
        <taxon>eudicotyledons</taxon>
        <taxon>Gunneridae</taxon>
        <taxon>Pentapetalae</taxon>
        <taxon>asterids</taxon>
        <taxon>Ericales</taxon>
        <taxon>Actinidiaceae</taxon>
        <taxon>Actinidia</taxon>
    </lineage>
</organism>
<name>A0A7J0FCN0_9ERIC</name>
<proteinExistence type="predicted"/>
<dbReference type="Proteomes" id="UP000585474">
    <property type="component" value="Unassembled WGS sequence"/>
</dbReference>
<comment type="caution">
    <text evidence="1">The sequence shown here is derived from an EMBL/GenBank/DDBJ whole genome shotgun (WGS) entry which is preliminary data.</text>
</comment>
<evidence type="ECO:0000313" key="1">
    <source>
        <dbReference type="EMBL" id="GFY96454.1"/>
    </source>
</evidence>
<dbReference type="AlphaFoldDB" id="A0A7J0FCN0"/>
<accession>A0A7J0FCN0</accession>
<protein>
    <submittedName>
        <fullName evidence="1">Uncharacterized protein</fullName>
    </submittedName>
</protein>
<gene>
    <name evidence="1" type="ORF">Acr_11g0007600</name>
</gene>
<reference evidence="1 2" key="1">
    <citation type="submission" date="2019-07" db="EMBL/GenBank/DDBJ databases">
        <title>De Novo Assembly of kiwifruit Actinidia rufa.</title>
        <authorList>
            <person name="Sugita-Konishi S."/>
            <person name="Sato K."/>
            <person name="Mori E."/>
            <person name="Abe Y."/>
            <person name="Kisaki G."/>
            <person name="Hamano K."/>
            <person name="Suezawa K."/>
            <person name="Otani M."/>
            <person name="Fukuda T."/>
            <person name="Manabe T."/>
            <person name="Gomi K."/>
            <person name="Tabuchi M."/>
            <person name="Akimitsu K."/>
            <person name="Kataoka I."/>
        </authorList>
    </citation>
    <scope>NUCLEOTIDE SEQUENCE [LARGE SCALE GENOMIC DNA]</scope>
    <source>
        <strain evidence="2">cv. Fuchu</strain>
    </source>
</reference>
<evidence type="ECO:0000313" key="2">
    <source>
        <dbReference type="Proteomes" id="UP000585474"/>
    </source>
</evidence>
<dbReference type="EMBL" id="BJWL01000011">
    <property type="protein sequence ID" value="GFY96454.1"/>
    <property type="molecule type" value="Genomic_DNA"/>
</dbReference>
<keyword evidence="2" id="KW-1185">Reference proteome</keyword>
<sequence>MFWGLCIKSLPSKSTSSYLVEMEPNSYFTFCSANPCGVRVAARQFSFRSLAKAVHGGVLGWVESVGEGRAVAEADGVATGEGHRVSGVEVFGGQRGEEEAGVGGWPWKVV</sequence>